<dbReference type="InterPro" id="IPR001958">
    <property type="entry name" value="Tet-R_TetA/multi-R_MdtG-like"/>
</dbReference>
<protein>
    <submittedName>
        <fullName evidence="9">Major facilitator superfamily permease</fullName>
    </submittedName>
</protein>
<dbReference type="GO" id="GO:0005886">
    <property type="term" value="C:plasma membrane"/>
    <property type="evidence" value="ECO:0007669"/>
    <property type="project" value="UniProtKB-SubCell"/>
</dbReference>
<dbReference type="InterPro" id="IPR011701">
    <property type="entry name" value="MFS"/>
</dbReference>
<keyword evidence="2" id="KW-0813">Transport</keyword>
<name>A0A0M4CJ61_9CORY</name>
<dbReference type="SUPFAM" id="SSF103473">
    <property type="entry name" value="MFS general substrate transporter"/>
    <property type="match status" value="2"/>
</dbReference>
<reference evidence="9 10" key="1">
    <citation type="submission" date="2014-08" db="EMBL/GenBank/DDBJ databases">
        <title>Complete genome sequence of Corynebacterium deserti GIMN1.010 (=DSM 45689), isolated from desert sand in western China.</title>
        <authorList>
            <person name="Ruckert C."/>
            <person name="Albersmeier A."/>
            <person name="Kalinowski J."/>
        </authorList>
    </citation>
    <scope>NUCLEOTIDE SEQUENCE [LARGE SCALE GENOMIC DNA]</scope>
    <source>
        <strain evidence="9 10">GIMN1.010</strain>
    </source>
</reference>
<feature type="transmembrane region" description="Helical" evidence="7">
    <location>
        <begin position="349"/>
        <end position="372"/>
    </location>
</feature>
<comment type="subcellular location">
    <subcellularLocation>
        <location evidence="1">Cell membrane</location>
        <topology evidence="1">Multi-pass membrane protein</topology>
    </subcellularLocation>
</comment>
<keyword evidence="6 7" id="KW-0472">Membrane</keyword>
<feature type="transmembrane region" description="Helical" evidence="7">
    <location>
        <begin position="100"/>
        <end position="121"/>
    </location>
</feature>
<evidence type="ECO:0000259" key="8">
    <source>
        <dbReference type="PROSITE" id="PS50850"/>
    </source>
</evidence>
<keyword evidence="4 7" id="KW-0812">Transmembrane</keyword>
<dbReference type="Pfam" id="PF07690">
    <property type="entry name" value="MFS_1"/>
    <property type="match status" value="1"/>
</dbReference>
<dbReference type="PRINTS" id="PR01035">
    <property type="entry name" value="TCRTETA"/>
</dbReference>
<dbReference type="Proteomes" id="UP000068067">
    <property type="component" value="Chromosome"/>
</dbReference>
<feature type="domain" description="Major facilitator superfamily (MFS) profile" evidence="8">
    <location>
        <begin position="5"/>
        <end position="450"/>
    </location>
</feature>
<evidence type="ECO:0000313" key="10">
    <source>
        <dbReference type="Proteomes" id="UP000068067"/>
    </source>
</evidence>
<dbReference type="GO" id="GO:0022857">
    <property type="term" value="F:transmembrane transporter activity"/>
    <property type="evidence" value="ECO:0007669"/>
    <property type="project" value="InterPro"/>
</dbReference>
<accession>A0A0M4CJ61</accession>
<feature type="transmembrane region" description="Helical" evidence="7">
    <location>
        <begin position="133"/>
        <end position="152"/>
    </location>
</feature>
<dbReference type="STRING" id="931089.CDES_06535"/>
<keyword evidence="3" id="KW-1003">Cell membrane</keyword>
<organism evidence="9 10">
    <name type="scientific">Corynebacterium deserti GIMN1.010</name>
    <dbReference type="NCBI Taxonomy" id="931089"/>
    <lineage>
        <taxon>Bacteria</taxon>
        <taxon>Bacillati</taxon>
        <taxon>Actinomycetota</taxon>
        <taxon>Actinomycetes</taxon>
        <taxon>Mycobacteriales</taxon>
        <taxon>Corynebacteriaceae</taxon>
        <taxon>Corynebacterium</taxon>
    </lineage>
</organism>
<keyword evidence="10" id="KW-1185">Reference proteome</keyword>
<evidence type="ECO:0000256" key="7">
    <source>
        <dbReference type="SAM" id="Phobius"/>
    </source>
</evidence>
<proteinExistence type="predicted"/>
<feature type="transmembrane region" description="Helical" evidence="7">
    <location>
        <begin position="259"/>
        <end position="279"/>
    </location>
</feature>
<dbReference type="KEGG" id="cdx:CDES_06535"/>
<keyword evidence="5 7" id="KW-1133">Transmembrane helix</keyword>
<feature type="transmembrane region" description="Helical" evidence="7">
    <location>
        <begin position="72"/>
        <end position="94"/>
    </location>
</feature>
<dbReference type="PANTHER" id="PTHR42718:SF46">
    <property type="entry name" value="BLR6921 PROTEIN"/>
    <property type="match status" value="1"/>
</dbReference>
<dbReference type="PROSITE" id="PS50850">
    <property type="entry name" value="MFS"/>
    <property type="match status" value="1"/>
</dbReference>
<dbReference type="AlphaFoldDB" id="A0A0M4CJ61"/>
<evidence type="ECO:0000256" key="4">
    <source>
        <dbReference type="ARBA" id="ARBA00022692"/>
    </source>
</evidence>
<dbReference type="Gene3D" id="1.20.1720.10">
    <property type="entry name" value="Multidrug resistance protein D"/>
    <property type="match status" value="1"/>
</dbReference>
<gene>
    <name evidence="9" type="ORF">CDES_06535</name>
</gene>
<dbReference type="InterPro" id="IPR020846">
    <property type="entry name" value="MFS_dom"/>
</dbReference>
<evidence type="ECO:0000256" key="2">
    <source>
        <dbReference type="ARBA" id="ARBA00022448"/>
    </source>
</evidence>
<dbReference type="CDD" id="cd17321">
    <property type="entry name" value="MFS_MMR_MDR_like"/>
    <property type="match status" value="1"/>
</dbReference>
<evidence type="ECO:0000256" key="6">
    <source>
        <dbReference type="ARBA" id="ARBA00023136"/>
    </source>
</evidence>
<evidence type="ECO:0000256" key="1">
    <source>
        <dbReference type="ARBA" id="ARBA00004651"/>
    </source>
</evidence>
<feature type="transmembrane region" description="Helical" evidence="7">
    <location>
        <begin position="217"/>
        <end position="238"/>
    </location>
</feature>
<evidence type="ECO:0000256" key="3">
    <source>
        <dbReference type="ARBA" id="ARBA00022475"/>
    </source>
</evidence>
<dbReference type="InterPro" id="IPR036259">
    <property type="entry name" value="MFS_trans_sf"/>
</dbReference>
<feature type="transmembrane region" description="Helical" evidence="7">
    <location>
        <begin position="158"/>
        <end position="176"/>
    </location>
</feature>
<feature type="transmembrane region" description="Helical" evidence="7">
    <location>
        <begin position="393"/>
        <end position="411"/>
    </location>
</feature>
<feature type="transmembrane region" description="Helical" evidence="7">
    <location>
        <begin position="42"/>
        <end position="60"/>
    </location>
</feature>
<dbReference type="PANTHER" id="PTHR42718">
    <property type="entry name" value="MAJOR FACILITATOR SUPERFAMILY MULTIDRUG TRANSPORTER MFSC"/>
    <property type="match status" value="1"/>
</dbReference>
<dbReference type="PATRIC" id="fig|931089.4.peg.1325"/>
<feature type="transmembrane region" description="Helical" evidence="7">
    <location>
        <begin position="423"/>
        <end position="448"/>
    </location>
</feature>
<evidence type="ECO:0000313" key="9">
    <source>
        <dbReference type="EMBL" id="ALC05726.1"/>
    </source>
</evidence>
<feature type="transmembrane region" description="Helical" evidence="7">
    <location>
        <begin position="323"/>
        <end position="343"/>
    </location>
</feature>
<dbReference type="EMBL" id="CP009220">
    <property type="protein sequence ID" value="ALC05726.1"/>
    <property type="molecule type" value="Genomic_DNA"/>
</dbReference>
<feature type="transmembrane region" description="Helical" evidence="7">
    <location>
        <begin position="188"/>
        <end position="211"/>
    </location>
</feature>
<evidence type="ECO:0000256" key="5">
    <source>
        <dbReference type="ARBA" id="ARBA00022989"/>
    </source>
</evidence>
<sequence>MMIMILSIVLLGYFMILLDTSIVITGLPAIGVDLGLSPLHLSWVQNAYTLSFGALLLLGARAGDIYGRKKTLNVGIVLFMVASVAIAFAPHAYVLIGARIVQGLDAAIIAPATLALITEHFPEGPQRLRATSAYGAVAGIGVAAGMVIGGVFAEALSWRIGFIINVPMGLILLYLVKRSLPATAAKQETLDILGAISSTLGIAGVLYAIVLSAENGWGSPTVFVPLAAGVVLFAWFLFHESRVTHPLLPLHLFKDRQRNAILASRFLLVGSVMSFFFFSTQLLQDATGFNALQAGLAFVPLSLVQFATARFSPRLAGHGMSEATLIVGGLLIMVVGMVSLAIAPYMVGFWIGLILVGGGQGFAFGPMTSSALSRATPEDAGALSGLVNSVHQIGGTFGVGVFGALAVAVVGHEETAAMITERAHLGFTISSVSFAVATILAVSSFAPIKRSSEQLHPS</sequence>
<dbReference type="Gene3D" id="1.20.1250.20">
    <property type="entry name" value="MFS general substrate transporter like domains"/>
    <property type="match status" value="1"/>
</dbReference>